<comment type="subunit">
    <text evidence="2">Tetramer of two alpha and two beta subunits.</text>
</comment>
<keyword evidence="8" id="KW-1185">Reference proteome</keyword>
<dbReference type="EMBL" id="ACLF03000006">
    <property type="protein sequence ID" value="EFQ82926.1"/>
    <property type="molecule type" value="Genomic_DNA"/>
</dbReference>
<keyword evidence="6" id="KW-0812">Transmembrane</keyword>
<dbReference type="PIRSF" id="PIRSF000355">
    <property type="entry name" value="NrdB"/>
    <property type="match status" value="1"/>
</dbReference>
<comment type="similarity">
    <text evidence="1 4">Belongs to the ribonucleoside diphosphate reductase small chain family.</text>
</comment>
<dbReference type="InterPro" id="IPR033909">
    <property type="entry name" value="RNR_small"/>
</dbReference>
<evidence type="ECO:0000256" key="6">
    <source>
        <dbReference type="SAM" id="Phobius"/>
    </source>
</evidence>
<keyword evidence="6" id="KW-1133">Transmembrane helix</keyword>
<dbReference type="EC" id="1.17.4.1" evidence="4"/>
<evidence type="ECO:0000313" key="8">
    <source>
        <dbReference type="Proteomes" id="UP000003111"/>
    </source>
</evidence>
<keyword evidence="4" id="KW-0215">Deoxyribonucleotide synthesis</keyword>
<feature type="binding site" evidence="5">
    <location>
        <position position="205"/>
    </location>
    <ligand>
        <name>Fe cation</name>
        <dbReference type="ChEBI" id="CHEBI:24875"/>
        <label>2</label>
    </ligand>
</feature>
<feature type="binding site" evidence="5">
    <location>
        <position position="132"/>
    </location>
    <ligand>
        <name>Fe cation</name>
        <dbReference type="ChEBI" id="CHEBI:24875"/>
        <label>2</label>
    </ligand>
</feature>
<dbReference type="STRING" id="585531.HMPREF0063_12135"/>
<dbReference type="NCBIfam" id="NF007186">
    <property type="entry name" value="PRK09614.1-5"/>
    <property type="match status" value="1"/>
</dbReference>
<dbReference type="PANTHER" id="PTHR23409:SF18">
    <property type="entry name" value="RIBONUCLEOSIDE-DIPHOSPHATE REDUCTASE SUBUNIT M2"/>
    <property type="match status" value="1"/>
</dbReference>
<reference evidence="7" key="1">
    <citation type="submission" date="2010-08" db="EMBL/GenBank/DDBJ databases">
        <authorList>
            <person name="Muzny D."/>
            <person name="Qin X."/>
            <person name="Buhay C."/>
            <person name="Dugan-Rocha S."/>
            <person name="Ding Y."/>
            <person name="Chen G."/>
            <person name="Hawes A."/>
            <person name="Holder M."/>
            <person name="Jhangiani S."/>
            <person name="Johnson A."/>
            <person name="Khan Z."/>
            <person name="Li Z."/>
            <person name="Liu W."/>
            <person name="Liu X."/>
            <person name="Perez L."/>
            <person name="Shen H."/>
            <person name="Wang Q."/>
            <person name="Watt J."/>
            <person name="Xi L."/>
            <person name="Xin Y."/>
            <person name="Zhou J."/>
            <person name="Deng J."/>
            <person name="Jiang H."/>
            <person name="Liu Y."/>
            <person name="Qu J."/>
            <person name="Song X.-Z."/>
            <person name="Zhang L."/>
            <person name="Villasana D."/>
            <person name="Johnson A."/>
            <person name="Liu J."/>
            <person name="Liyanage D."/>
            <person name="Lorensuhewa L."/>
            <person name="Robinson T."/>
            <person name="Song A."/>
            <person name="Song B.-B."/>
            <person name="Dinh H."/>
            <person name="Thornton R."/>
            <person name="Coyle M."/>
            <person name="Francisco L."/>
            <person name="Jackson L."/>
            <person name="Javaid M."/>
            <person name="Korchina V."/>
            <person name="Kovar C."/>
            <person name="Mata R."/>
            <person name="Mathew T."/>
            <person name="Ngo R."/>
            <person name="Nguyen L."/>
            <person name="Nguyen N."/>
            <person name="Okwuonu G."/>
            <person name="Ongeri F."/>
            <person name="Pham C."/>
            <person name="Simmons D."/>
            <person name="Wilczek-Boney K."/>
            <person name="Hale W."/>
            <person name="Jakkamsetti A."/>
            <person name="Pham P."/>
            <person name="Ruth R."/>
            <person name="San Lucas F."/>
            <person name="Warren J."/>
            <person name="Zhang J."/>
            <person name="Zhao Z."/>
            <person name="Zhou C."/>
            <person name="Zhu D."/>
            <person name="Lee S."/>
            <person name="Bess C."/>
            <person name="Blankenburg K."/>
            <person name="Forbes L."/>
            <person name="Fu Q."/>
            <person name="Gubbala S."/>
            <person name="Hirani K."/>
            <person name="Jayaseelan J.C."/>
            <person name="Lara F."/>
            <person name="Munidasa M."/>
            <person name="Palculict T."/>
            <person name="Patil S."/>
            <person name="Pu L.-L."/>
            <person name="Saada N."/>
            <person name="Tang L."/>
            <person name="Weissenberger G."/>
            <person name="Zhu Y."/>
            <person name="Hemphill L."/>
            <person name="Shang Y."/>
            <person name="Youmans B."/>
            <person name="Ayvaz T."/>
            <person name="Ross M."/>
            <person name="Santibanez J."/>
            <person name="Aqrawi P."/>
            <person name="Gross S."/>
            <person name="Joshi V."/>
            <person name="Fowler G."/>
            <person name="Nazareth L."/>
            <person name="Reid J."/>
            <person name="Worley K."/>
            <person name="Petrosino J."/>
            <person name="Highlander S."/>
            <person name="Gibbs R."/>
        </authorList>
    </citation>
    <scope>NUCLEOTIDE SEQUENCE [LARGE SCALE GENOMIC DNA]</scope>
    <source>
        <strain evidence="7">DSM 15272</strain>
    </source>
</reference>
<evidence type="ECO:0000256" key="1">
    <source>
        <dbReference type="ARBA" id="ARBA00009303"/>
    </source>
</evidence>
<evidence type="ECO:0000256" key="4">
    <source>
        <dbReference type="PIRNR" id="PIRNR000355"/>
    </source>
</evidence>
<proteinExistence type="inferred from homology"/>
<evidence type="ECO:0000313" key="7">
    <source>
        <dbReference type="EMBL" id="EFQ82926.1"/>
    </source>
</evidence>
<comment type="function">
    <text evidence="4">Provides the precursors necessary for DNA synthesis. Catalyzes the biosynthesis of deoxyribonucleotides from the corresponding ribonucleotides.</text>
</comment>
<name>E2SCH3_9ACTN</name>
<organism evidence="7 8">
    <name type="scientific">Aeromicrobium marinum DSM 15272</name>
    <dbReference type="NCBI Taxonomy" id="585531"/>
    <lineage>
        <taxon>Bacteria</taxon>
        <taxon>Bacillati</taxon>
        <taxon>Actinomycetota</taxon>
        <taxon>Actinomycetes</taxon>
        <taxon>Propionibacteriales</taxon>
        <taxon>Nocardioidaceae</taxon>
        <taxon>Aeromicrobium</taxon>
    </lineage>
</organism>
<feature type="binding site" evidence="5">
    <location>
        <position position="242"/>
    </location>
    <ligand>
        <name>Fe cation</name>
        <dbReference type="ChEBI" id="CHEBI:24875"/>
        <label>2</label>
    </ligand>
</feature>
<dbReference type="eggNOG" id="COG0208">
    <property type="taxonomic scope" value="Bacteria"/>
</dbReference>
<feature type="transmembrane region" description="Helical" evidence="6">
    <location>
        <begin position="197"/>
        <end position="219"/>
    </location>
</feature>
<accession>E2SCH3</accession>
<dbReference type="SUPFAM" id="SSF47240">
    <property type="entry name" value="Ferritin-like"/>
    <property type="match status" value="1"/>
</dbReference>
<dbReference type="InterPro" id="IPR000358">
    <property type="entry name" value="RNR_small_fam"/>
</dbReference>
<evidence type="ECO:0000256" key="5">
    <source>
        <dbReference type="PIRSR" id="PIRSR000355-2"/>
    </source>
</evidence>
<dbReference type="CDD" id="cd01049">
    <property type="entry name" value="RNRR2"/>
    <property type="match status" value="1"/>
</dbReference>
<feature type="binding site" evidence="5">
    <location>
        <position position="132"/>
    </location>
    <ligand>
        <name>Fe cation</name>
        <dbReference type="ChEBI" id="CHEBI:24875"/>
        <label>1</label>
    </ligand>
</feature>
<keyword evidence="6" id="KW-0472">Membrane</keyword>
<dbReference type="PANTHER" id="PTHR23409">
    <property type="entry name" value="RIBONUCLEOSIDE-DIPHOSPHATE REDUCTASE SMALL CHAIN"/>
    <property type="match status" value="1"/>
</dbReference>
<evidence type="ECO:0000256" key="3">
    <source>
        <dbReference type="ARBA" id="ARBA00047754"/>
    </source>
</evidence>
<dbReference type="GO" id="GO:0004748">
    <property type="term" value="F:ribonucleoside-diphosphate reductase activity, thioredoxin disulfide as acceptor"/>
    <property type="evidence" value="ECO:0007669"/>
    <property type="project" value="UniProtKB-EC"/>
</dbReference>
<comment type="cofactor">
    <cofactor evidence="4 5">
        <name>Fe cation</name>
        <dbReference type="ChEBI" id="CHEBI:24875"/>
    </cofactor>
    <text evidence="4 5">Binds 2 iron ions per subunit.</text>
</comment>
<feature type="binding site" evidence="5">
    <location>
        <position position="101"/>
    </location>
    <ligand>
        <name>Fe cation</name>
        <dbReference type="ChEBI" id="CHEBI:24875"/>
        <label>1</label>
    </ligand>
</feature>
<dbReference type="GO" id="GO:0009263">
    <property type="term" value="P:deoxyribonucleotide biosynthetic process"/>
    <property type="evidence" value="ECO:0007669"/>
    <property type="project" value="UniProtKB-KW"/>
</dbReference>
<dbReference type="InterPro" id="IPR009078">
    <property type="entry name" value="Ferritin-like_SF"/>
</dbReference>
<dbReference type="InterPro" id="IPR012348">
    <property type="entry name" value="RNR-like"/>
</dbReference>
<keyword evidence="4 5" id="KW-0408">Iron</keyword>
<dbReference type="Proteomes" id="UP000003111">
    <property type="component" value="Unassembled WGS sequence"/>
</dbReference>
<gene>
    <name evidence="7" type="ORF">HMPREF0063_12135</name>
</gene>
<comment type="catalytic activity">
    <reaction evidence="3 4">
        <text>a 2'-deoxyribonucleoside 5'-diphosphate + [thioredoxin]-disulfide + H2O = a ribonucleoside 5'-diphosphate + [thioredoxin]-dithiol</text>
        <dbReference type="Rhea" id="RHEA:23252"/>
        <dbReference type="Rhea" id="RHEA-COMP:10698"/>
        <dbReference type="Rhea" id="RHEA-COMP:10700"/>
        <dbReference type="ChEBI" id="CHEBI:15377"/>
        <dbReference type="ChEBI" id="CHEBI:29950"/>
        <dbReference type="ChEBI" id="CHEBI:50058"/>
        <dbReference type="ChEBI" id="CHEBI:57930"/>
        <dbReference type="ChEBI" id="CHEBI:73316"/>
        <dbReference type="EC" id="1.17.4.1"/>
    </reaction>
</comment>
<dbReference type="UniPathway" id="UPA00326"/>
<evidence type="ECO:0000256" key="2">
    <source>
        <dbReference type="ARBA" id="ARBA00011209"/>
    </source>
</evidence>
<keyword evidence="4 5" id="KW-0479">Metal-binding</keyword>
<feature type="binding site" evidence="5">
    <location>
        <position position="135"/>
    </location>
    <ligand>
        <name>Fe cation</name>
        <dbReference type="ChEBI" id="CHEBI:24875"/>
        <label>1</label>
    </ligand>
</feature>
<dbReference type="AlphaFoldDB" id="E2SCH3"/>
<dbReference type="Gene3D" id="1.10.620.20">
    <property type="entry name" value="Ribonucleotide Reductase, subunit A"/>
    <property type="match status" value="1"/>
</dbReference>
<feature type="binding site" evidence="5">
    <location>
        <position position="239"/>
    </location>
    <ligand>
        <name>Fe cation</name>
        <dbReference type="ChEBI" id="CHEBI:24875"/>
        <label>2</label>
    </ligand>
</feature>
<keyword evidence="4 7" id="KW-0560">Oxidoreductase</keyword>
<dbReference type="GO" id="GO:0046872">
    <property type="term" value="F:metal ion binding"/>
    <property type="evidence" value="ECO:0007669"/>
    <property type="project" value="UniProtKB-KW"/>
</dbReference>
<protein>
    <recommendedName>
        <fullName evidence="4">Ribonucleoside-diphosphate reductase subunit beta</fullName>
        <ecNumber evidence="4">1.17.4.1</ecNumber>
    </recommendedName>
</protein>
<comment type="caution">
    <text evidence="7">The sequence shown here is derived from an EMBL/GenBank/DDBJ whole genome shotgun (WGS) entry which is preliminary data.</text>
</comment>
<dbReference type="HOGENOM" id="CLU_035339_1_1_11"/>
<sequence>MTRPRRAIHASLLTPRTGTDTTMTTAPTTTRRGILGTGIDEGLLLKPVTYPWAMELYDQAVANTWFPNEIQLGEDLADFERMSDEERHALTFLMSYFNPNELLVNKALAFGVYPYVNAAECHLYLAKQMWEEANHCMSFEYVLETFPIDREAAYGSHVTVPSMAAKEEFEIRFIRRMTEQTLDITTTEGKQDFVRNLVAYNVILEGIWFYSGFMVALSFRQRNLLRNFGSLIDWIVRDESLHLKFGINLILTVLEENPEVATAEFAAEIQQMVLDAVEMEEAYNRDLLPGGILGLNADYINQYVRYLADRRLEELGFGPHYGATNPAKWMATANDTLQLVNFFEATNTSYEVNAKLT</sequence>
<dbReference type="Pfam" id="PF00268">
    <property type="entry name" value="Ribonuc_red_sm"/>
    <property type="match status" value="1"/>
</dbReference>